<feature type="region of interest" description="Disordered" evidence="1">
    <location>
        <begin position="129"/>
        <end position="149"/>
    </location>
</feature>
<keyword evidence="4" id="KW-1185">Reference proteome</keyword>
<protein>
    <submittedName>
        <fullName evidence="2 3">Uncharacterized protein</fullName>
    </submittedName>
</protein>
<dbReference type="RefSeq" id="XP_073396248.1">
    <property type="nucleotide sequence ID" value="XM_073540147.1"/>
</dbReference>
<evidence type="ECO:0000313" key="2">
    <source>
        <dbReference type="EMBL" id="PNR36584.1"/>
    </source>
</evidence>
<dbReference type="Gramene" id="Pp3c17_21519V3.1">
    <property type="protein sequence ID" value="Pp3c17_21519V3.1"/>
    <property type="gene ID" value="Pp3c17_21519"/>
</dbReference>
<dbReference type="Proteomes" id="UP000006727">
    <property type="component" value="Chromosome 17"/>
</dbReference>
<reference evidence="3" key="3">
    <citation type="submission" date="2020-12" db="UniProtKB">
        <authorList>
            <consortium name="EnsemblPlants"/>
        </authorList>
    </citation>
    <scope>IDENTIFICATION</scope>
</reference>
<accession>A0A2K1J4X6</accession>
<dbReference type="RefSeq" id="XP_073396245.1">
    <property type="nucleotide sequence ID" value="XM_073540144.1"/>
</dbReference>
<name>A0A2K1J4X6_PHYPA</name>
<sequence length="175" mass="19475">MDEDDDDDDAALLLRVAQSSHTELPVGTRYHLPSSAKGGRTLKATTMPARTHQQQPRQSNRHPHNGKKSRGGGSGRSAFARNVVSRRAQTDPLPDLQPTMKLDLISYLPPPAPPRDGVDVQLGERCARRLRQSSRQGESEPGGFKPRLGCYETRSQCRTRLVSWRRSPILESLET</sequence>
<dbReference type="GeneID" id="112294360"/>
<organism evidence="2">
    <name type="scientific">Physcomitrium patens</name>
    <name type="common">Spreading-leaved earth moss</name>
    <name type="synonym">Physcomitrella patens</name>
    <dbReference type="NCBI Taxonomy" id="3218"/>
    <lineage>
        <taxon>Eukaryota</taxon>
        <taxon>Viridiplantae</taxon>
        <taxon>Streptophyta</taxon>
        <taxon>Embryophyta</taxon>
        <taxon>Bryophyta</taxon>
        <taxon>Bryophytina</taxon>
        <taxon>Bryopsida</taxon>
        <taxon>Funariidae</taxon>
        <taxon>Funariales</taxon>
        <taxon>Funariaceae</taxon>
        <taxon>Physcomitrium</taxon>
    </lineage>
</organism>
<feature type="region of interest" description="Disordered" evidence="1">
    <location>
        <begin position="17"/>
        <end position="97"/>
    </location>
</feature>
<dbReference type="EMBL" id="ABEU02000017">
    <property type="protein sequence ID" value="PNR36584.1"/>
    <property type="molecule type" value="Genomic_DNA"/>
</dbReference>
<dbReference type="AlphaFoldDB" id="A0A2K1J4X6"/>
<gene>
    <name evidence="3" type="primary">LOC112294360</name>
    <name evidence="2" type="ORF">PHYPA_022435</name>
</gene>
<reference evidence="2 4" key="2">
    <citation type="journal article" date="2018" name="Plant J.">
        <title>The Physcomitrella patens chromosome-scale assembly reveals moss genome structure and evolution.</title>
        <authorList>
            <person name="Lang D."/>
            <person name="Ullrich K.K."/>
            <person name="Murat F."/>
            <person name="Fuchs J."/>
            <person name="Jenkins J."/>
            <person name="Haas F.B."/>
            <person name="Piednoel M."/>
            <person name="Gundlach H."/>
            <person name="Van Bel M."/>
            <person name="Meyberg R."/>
            <person name="Vives C."/>
            <person name="Morata J."/>
            <person name="Symeonidi A."/>
            <person name="Hiss M."/>
            <person name="Muchero W."/>
            <person name="Kamisugi Y."/>
            <person name="Saleh O."/>
            <person name="Blanc G."/>
            <person name="Decker E.L."/>
            <person name="van Gessel N."/>
            <person name="Grimwood J."/>
            <person name="Hayes R.D."/>
            <person name="Graham S.W."/>
            <person name="Gunter L.E."/>
            <person name="McDaniel S.F."/>
            <person name="Hoernstein S.N.W."/>
            <person name="Larsson A."/>
            <person name="Li F.W."/>
            <person name="Perroud P.F."/>
            <person name="Phillips J."/>
            <person name="Ranjan P."/>
            <person name="Rokshar D.S."/>
            <person name="Rothfels C.J."/>
            <person name="Schneider L."/>
            <person name="Shu S."/>
            <person name="Stevenson D.W."/>
            <person name="Thummler F."/>
            <person name="Tillich M."/>
            <person name="Villarreal Aguilar J.C."/>
            <person name="Widiez T."/>
            <person name="Wong G.K."/>
            <person name="Wymore A."/>
            <person name="Zhang Y."/>
            <person name="Zimmer A.D."/>
            <person name="Quatrano R.S."/>
            <person name="Mayer K.F.X."/>
            <person name="Goodstein D."/>
            <person name="Casacuberta J.M."/>
            <person name="Vandepoele K."/>
            <person name="Reski R."/>
            <person name="Cuming A.C."/>
            <person name="Tuskan G.A."/>
            <person name="Maumus F."/>
            <person name="Salse J."/>
            <person name="Schmutz J."/>
            <person name="Rensing S.A."/>
        </authorList>
    </citation>
    <scope>NUCLEOTIDE SEQUENCE [LARGE SCALE GENOMIC DNA]</scope>
    <source>
        <strain evidence="3 4">cv. Gransden 2004</strain>
    </source>
</reference>
<evidence type="ECO:0000313" key="3">
    <source>
        <dbReference type="EnsemblPlants" id="Pp3c17_21519V3.1"/>
    </source>
</evidence>
<feature type="compositionally biased region" description="Basic residues" evidence="1">
    <location>
        <begin position="59"/>
        <end position="70"/>
    </location>
</feature>
<proteinExistence type="predicted"/>
<dbReference type="EnsemblPlants" id="Pp3c17_21519V3.1">
    <property type="protein sequence ID" value="Pp3c17_21519V3.1"/>
    <property type="gene ID" value="Pp3c17_21519"/>
</dbReference>
<dbReference type="RefSeq" id="XP_073396247.1">
    <property type="nucleotide sequence ID" value="XM_073540146.1"/>
</dbReference>
<evidence type="ECO:0000256" key="1">
    <source>
        <dbReference type="SAM" id="MobiDB-lite"/>
    </source>
</evidence>
<evidence type="ECO:0000313" key="4">
    <source>
        <dbReference type="Proteomes" id="UP000006727"/>
    </source>
</evidence>
<reference evidence="2 4" key="1">
    <citation type="journal article" date="2008" name="Science">
        <title>The Physcomitrella genome reveals evolutionary insights into the conquest of land by plants.</title>
        <authorList>
            <person name="Rensing S."/>
            <person name="Lang D."/>
            <person name="Zimmer A."/>
            <person name="Terry A."/>
            <person name="Salamov A."/>
            <person name="Shapiro H."/>
            <person name="Nishiyama T."/>
            <person name="Perroud P.-F."/>
            <person name="Lindquist E."/>
            <person name="Kamisugi Y."/>
            <person name="Tanahashi T."/>
            <person name="Sakakibara K."/>
            <person name="Fujita T."/>
            <person name="Oishi K."/>
            <person name="Shin-I T."/>
            <person name="Kuroki Y."/>
            <person name="Toyoda A."/>
            <person name="Suzuki Y."/>
            <person name="Hashimoto A."/>
            <person name="Yamaguchi K."/>
            <person name="Sugano A."/>
            <person name="Kohara Y."/>
            <person name="Fujiyama A."/>
            <person name="Anterola A."/>
            <person name="Aoki S."/>
            <person name="Ashton N."/>
            <person name="Barbazuk W.B."/>
            <person name="Barker E."/>
            <person name="Bennetzen J."/>
            <person name="Bezanilla M."/>
            <person name="Blankenship R."/>
            <person name="Cho S.H."/>
            <person name="Dutcher S."/>
            <person name="Estelle M."/>
            <person name="Fawcett J.A."/>
            <person name="Gundlach H."/>
            <person name="Hanada K."/>
            <person name="Heyl A."/>
            <person name="Hicks K.A."/>
            <person name="Hugh J."/>
            <person name="Lohr M."/>
            <person name="Mayer K."/>
            <person name="Melkozernov A."/>
            <person name="Murata T."/>
            <person name="Nelson D."/>
            <person name="Pils B."/>
            <person name="Prigge M."/>
            <person name="Reiss B."/>
            <person name="Renner T."/>
            <person name="Rombauts S."/>
            <person name="Rushton P."/>
            <person name="Sanderfoot A."/>
            <person name="Schween G."/>
            <person name="Shiu S.-H."/>
            <person name="Stueber K."/>
            <person name="Theodoulou F.L."/>
            <person name="Tu H."/>
            <person name="Van de Peer Y."/>
            <person name="Verrier P.J."/>
            <person name="Waters E."/>
            <person name="Wood A."/>
            <person name="Yang L."/>
            <person name="Cove D."/>
            <person name="Cuming A."/>
            <person name="Hasebe M."/>
            <person name="Lucas S."/>
            <person name="Mishler D.B."/>
            <person name="Reski R."/>
            <person name="Grigoriev I."/>
            <person name="Quatrano R.S."/>
            <person name="Boore J.L."/>
        </authorList>
    </citation>
    <scope>NUCLEOTIDE SEQUENCE [LARGE SCALE GENOMIC DNA]</scope>
    <source>
        <strain evidence="3 4">cv. Gransden 2004</strain>
    </source>
</reference>
<dbReference type="RefSeq" id="XP_073396246.1">
    <property type="nucleotide sequence ID" value="XM_073540145.1"/>
</dbReference>